<organism evidence="3">
    <name type="scientific">Caenorhabditis remanei</name>
    <name type="common">Caenorhabditis vulgaris</name>
    <dbReference type="NCBI Taxonomy" id="31234"/>
    <lineage>
        <taxon>Eukaryota</taxon>
        <taxon>Metazoa</taxon>
        <taxon>Ecdysozoa</taxon>
        <taxon>Nematoda</taxon>
        <taxon>Chromadorea</taxon>
        <taxon>Rhabditida</taxon>
        <taxon>Rhabditina</taxon>
        <taxon>Rhabditomorpha</taxon>
        <taxon>Rhabditoidea</taxon>
        <taxon>Rhabditidae</taxon>
        <taxon>Peloderinae</taxon>
        <taxon>Caenorhabditis</taxon>
    </lineage>
</organism>
<gene>
    <name evidence="2" type="ORF">CRE_06851</name>
</gene>
<feature type="region of interest" description="Disordered" evidence="1">
    <location>
        <begin position="133"/>
        <end position="185"/>
    </location>
</feature>
<dbReference type="InParanoid" id="E3MZL3"/>
<feature type="compositionally biased region" description="Polar residues" evidence="1">
    <location>
        <begin position="146"/>
        <end position="156"/>
    </location>
</feature>
<feature type="region of interest" description="Disordered" evidence="1">
    <location>
        <begin position="66"/>
        <end position="105"/>
    </location>
</feature>
<dbReference type="EMBL" id="DS268501">
    <property type="protein sequence ID" value="EFP13021.1"/>
    <property type="molecule type" value="Genomic_DNA"/>
</dbReference>
<evidence type="ECO:0000313" key="2">
    <source>
        <dbReference type="EMBL" id="EFP13021.1"/>
    </source>
</evidence>
<dbReference type="HOGENOM" id="CLU_947445_0_0_1"/>
<reference evidence="2" key="1">
    <citation type="submission" date="2007-07" db="EMBL/GenBank/DDBJ databases">
        <title>PCAP assembly of the Caenorhabditis remanei genome.</title>
        <authorList>
            <consortium name="The Caenorhabditis remanei Sequencing Consortium"/>
            <person name="Wilson R.K."/>
        </authorList>
    </citation>
    <scope>NUCLEOTIDE SEQUENCE [LARGE SCALE GENOMIC DNA]</scope>
    <source>
        <strain evidence="2">PB4641</strain>
    </source>
</reference>
<name>E3MZL3_CAERE</name>
<feature type="compositionally biased region" description="Basic and acidic residues" evidence="1">
    <location>
        <begin position="270"/>
        <end position="279"/>
    </location>
</feature>
<protein>
    <submittedName>
        <fullName evidence="2">Uncharacterized protein</fullName>
    </submittedName>
</protein>
<feature type="compositionally biased region" description="Basic and acidic residues" evidence="1">
    <location>
        <begin position="157"/>
        <end position="177"/>
    </location>
</feature>
<feature type="region of interest" description="Disordered" evidence="1">
    <location>
        <begin position="266"/>
        <end position="294"/>
    </location>
</feature>
<evidence type="ECO:0000256" key="1">
    <source>
        <dbReference type="SAM" id="MobiDB-lite"/>
    </source>
</evidence>
<sequence length="294" mass="33931">MKTSPLADHAITTVIKSTSTPLTIVFSNYPCRKHQGVGANPHAKNLLSNEVRSTFFFNISDQLRMNAKSRRKQKQSSTQADLRRAERCHHLRKNRDSNSSSESLDQLKKKAILSKKNRVKSLDKLIFLRTTPKGLHPRSRDRLATRHTQSTNYTESWHSEEDSSTKKRSSELFDKEAGSPSTSTTQWKGVKLIGCHWRTSIMSSDMDGHQWDRRVDKPEEVDNILQIRFFNRENPRTFAKEVIMSTSNQKSEIERCQTKMKKERFRKIAKSKEKLKSEQTPELGVKDTNPTSVE</sequence>
<proteinExistence type="predicted"/>
<dbReference type="AlphaFoldDB" id="E3MZL3"/>
<evidence type="ECO:0000313" key="3">
    <source>
        <dbReference type="Proteomes" id="UP000008281"/>
    </source>
</evidence>
<dbReference type="Proteomes" id="UP000008281">
    <property type="component" value="Unassembled WGS sequence"/>
</dbReference>
<accession>E3MZL3</accession>
<keyword evidence="3" id="KW-1185">Reference proteome</keyword>